<dbReference type="InterPro" id="IPR032675">
    <property type="entry name" value="LRR_dom_sf"/>
</dbReference>
<dbReference type="InterPro" id="IPR027417">
    <property type="entry name" value="P-loop_NTPase"/>
</dbReference>
<dbReference type="InterPro" id="IPR042197">
    <property type="entry name" value="Apaf_helical"/>
</dbReference>
<evidence type="ECO:0000256" key="2">
    <source>
        <dbReference type="ARBA" id="ARBA00022614"/>
    </source>
</evidence>
<feature type="domain" description="Disease resistance N-terminal" evidence="8">
    <location>
        <begin position="7"/>
        <end position="92"/>
    </location>
</feature>
<keyword evidence="12" id="KW-1185">Reference proteome</keyword>
<dbReference type="Pfam" id="PF23598">
    <property type="entry name" value="LRR_14"/>
    <property type="match status" value="1"/>
</dbReference>
<dbReference type="SUPFAM" id="SSF52540">
    <property type="entry name" value="P-loop containing nucleoside triphosphate hydrolases"/>
    <property type="match status" value="1"/>
</dbReference>
<dbReference type="Pfam" id="PF23559">
    <property type="entry name" value="WHD_DRP"/>
    <property type="match status" value="1"/>
</dbReference>
<dbReference type="STRING" id="65489.A0A0D3H446"/>
<dbReference type="eggNOG" id="KOG4658">
    <property type="taxonomic scope" value="Eukaryota"/>
</dbReference>
<evidence type="ECO:0008006" key="13">
    <source>
        <dbReference type="Google" id="ProtNLM"/>
    </source>
</evidence>
<evidence type="ECO:0000256" key="4">
    <source>
        <dbReference type="ARBA" id="ARBA00022741"/>
    </source>
</evidence>
<keyword evidence="3" id="KW-0677">Repeat</keyword>
<keyword evidence="6" id="KW-0175">Coiled coil</keyword>
<keyword evidence="5" id="KW-0611">Plant defense</keyword>
<dbReference type="PRINTS" id="PR00364">
    <property type="entry name" value="DISEASERSIST"/>
</dbReference>
<dbReference type="PaxDb" id="65489-OBART09G02140.1"/>
<dbReference type="InterPro" id="IPR055414">
    <property type="entry name" value="LRR_R13L4/SHOC2-like"/>
</dbReference>
<dbReference type="Proteomes" id="UP000026960">
    <property type="component" value="Chromosome 9"/>
</dbReference>
<dbReference type="InterPro" id="IPR058922">
    <property type="entry name" value="WHD_DRP"/>
</dbReference>
<dbReference type="Gene3D" id="1.20.5.4130">
    <property type="match status" value="1"/>
</dbReference>
<organism evidence="11">
    <name type="scientific">Oryza barthii</name>
    <dbReference type="NCBI Taxonomy" id="65489"/>
    <lineage>
        <taxon>Eukaryota</taxon>
        <taxon>Viridiplantae</taxon>
        <taxon>Streptophyta</taxon>
        <taxon>Embryophyta</taxon>
        <taxon>Tracheophyta</taxon>
        <taxon>Spermatophyta</taxon>
        <taxon>Magnoliopsida</taxon>
        <taxon>Liliopsida</taxon>
        <taxon>Poales</taxon>
        <taxon>Poaceae</taxon>
        <taxon>BOP clade</taxon>
        <taxon>Oryzoideae</taxon>
        <taxon>Oryzeae</taxon>
        <taxon>Oryzinae</taxon>
        <taxon>Oryza</taxon>
    </lineage>
</organism>
<dbReference type="FunFam" id="1.10.10.10:FF:000322">
    <property type="entry name" value="Probable disease resistance protein At1g63360"/>
    <property type="match status" value="1"/>
</dbReference>
<name>A0A0D3H446_9ORYZ</name>
<evidence type="ECO:0000313" key="11">
    <source>
        <dbReference type="EnsemblPlants" id="OBART09G02140.1"/>
    </source>
</evidence>
<evidence type="ECO:0000256" key="6">
    <source>
        <dbReference type="ARBA" id="ARBA00023054"/>
    </source>
</evidence>
<dbReference type="GO" id="GO:0009626">
    <property type="term" value="P:plant-type hypersensitive response"/>
    <property type="evidence" value="ECO:0007669"/>
    <property type="project" value="UniProtKB-ARBA"/>
</dbReference>
<dbReference type="GO" id="GO:0043531">
    <property type="term" value="F:ADP binding"/>
    <property type="evidence" value="ECO:0007669"/>
    <property type="project" value="InterPro"/>
</dbReference>
<dbReference type="InterPro" id="IPR036388">
    <property type="entry name" value="WH-like_DNA-bd_sf"/>
</dbReference>
<accession>A0A0D3H446</accession>
<keyword evidence="2" id="KW-0433">Leucine-rich repeat</keyword>
<evidence type="ECO:0000259" key="10">
    <source>
        <dbReference type="Pfam" id="PF23598"/>
    </source>
</evidence>
<feature type="domain" description="NB-ARC" evidence="7">
    <location>
        <begin position="193"/>
        <end position="357"/>
    </location>
</feature>
<dbReference type="Pfam" id="PF18052">
    <property type="entry name" value="Rx_N"/>
    <property type="match status" value="1"/>
</dbReference>
<evidence type="ECO:0000256" key="1">
    <source>
        <dbReference type="ARBA" id="ARBA00008894"/>
    </source>
</evidence>
<dbReference type="InterPro" id="IPR041118">
    <property type="entry name" value="Rx_N"/>
</dbReference>
<evidence type="ECO:0000259" key="9">
    <source>
        <dbReference type="Pfam" id="PF23559"/>
    </source>
</evidence>
<dbReference type="PANTHER" id="PTHR23155:SF1181">
    <property type="entry name" value="OS08G0170200 PROTEIN"/>
    <property type="match status" value="1"/>
</dbReference>
<dbReference type="GO" id="GO:0042742">
    <property type="term" value="P:defense response to bacterium"/>
    <property type="evidence" value="ECO:0007669"/>
    <property type="project" value="UniProtKB-ARBA"/>
</dbReference>
<dbReference type="EnsemblPlants" id="OBART09G02140.1">
    <property type="protein sequence ID" value="OBART09G02140.1"/>
    <property type="gene ID" value="OBART09G02140"/>
</dbReference>
<reference evidence="11" key="2">
    <citation type="submission" date="2015-03" db="UniProtKB">
        <authorList>
            <consortium name="EnsemblPlants"/>
        </authorList>
    </citation>
    <scope>IDENTIFICATION</scope>
</reference>
<reference evidence="11" key="1">
    <citation type="journal article" date="2009" name="Rice">
        <title>De Novo Next Generation Sequencing of Plant Genomes.</title>
        <authorList>
            <person name="Rounsley S."/>
            <person name="Marri P.R."/>
            <person name="Yu Y."/>
            <person name="He R."/>
            <person name="Sisneros N."/>
            <person name="Goicoechea J.L."/>
            <person name="Lee S.J."/>
            <person name="Angelova A."/>
            <person name="Kudrna D."/>
            <person name="Luo M."/>
            <person name="Affourtit J."/>
            <person name="Desany B."/>
            <person name="Knight J."/>
            <person name="Niazi F."/>
            <person name="Egholm M."/>
            <person name="Wing R.A."/>
        </authorList>
    </citation>
    <scope>NUCLEOTIDE SEQUENCE [LARGE SCALE GENOMIC DNA]</scope>
    <source>
        <strain evidence="11">cv. IRGC 105608</strain>
    </source>
</reference>
<evidence type="ECO:0000259" key="8">
    <source>
        <dbReference type="Pfam" id="PF18052"/>
    </source>
</evidence>
<dbReference type="AlphaFoldDB" id="A0A0D3H446"/>
<dbReference type="Gene3D" id="3.80.10.10">
    <property type="entry name" value="Ribonuclease Inhibitor"/>
    <property type="match status" value="1"/>
</dbReference>
<proteinExistence type="inferred from homology"/>
<dbReference type="Gene3D" id="1.10.8.430">
    <property type="entry name" value="Helical domain of apoptotic protease-activating factors"/>
    <property type="match status" value="1"/>
</dbReference>
<sequence>MGLVTGAMGSLLPKMVQLLKEEYNLQIGVRKKIESLLRELDSVYTVLRVVGEVPPEQLDVLVKLWARDLREASYEMEDIVDIFLVHVESMEPAGPHMLRRLRKKIGKLFKKVKVCRKIAGAIQDIDKKLKEVAARCGRYTVDDIVVAKPEYQATIDPRLLNLFKKATELVGIDGPMDELIEMLALGDDIHPSMNKPKVISIFGFGGLGKTTLAKAVYDKFKPGFDSGAFVPIGQHPDMKNVLRDILIDLDKQRYMHSIMTLLDERQLMNELQEFIQKKRNIRKPCESVVGNGSQCFIIIDDIWDKKSWELIRCVLQNSNCGSRVVATTRIFEVAAYVSDVYKMKPLSHEDSKKLLYTRIVGGEDKCLDSDPSVDACEKILKKCCGVPLAIITMASLLANKPMEDWPVVYKSIGLGHEGNDDVDNTRKILSLSYYDLPLHLKPCLLYLSIFPEDYYIEKNMSIWKWIAEGFIHEEKAAGIGLFELGEGYFNELINRSLILPAEAEDKGYIDGCHVHDMVLDLVRLLSAEENFVTVLDGSKELVLLSRNSRRLALQCKSSEPNVECPLLANKGVEQLRSFVVTECCDISMASTGSHVIRVLALQNCLILDHCSKHSLQHVWSLLHLRYLGLQYIDSIELPEDVGHLKFLQVLDLLGTQIKELPESMGLLTKLVCLRANRIYKVSAGLIGELTSLEEIWIEAENDDRIQFMKALGKLSKLRVLRIRLSTYEPDERPNRDLLDCLHNLHSIQTVDIYASSGKKSVMWEEGHASPQCLRHLCLQTLKFCRFPMWLNSSFLPNLCYLELQVMALKEQDMETLERLPELNYLKLDSNYTTTISTGGTSGDVYFQKLRIFKAPRSLVWFDIHNIICNEKAIMLSLESLKFTVHVRFLKDANLLCFDNQLGFGNLGRTSLQRVEADIYCAGAHTKEVEEAEAALAQAAAVHPNHPTLKIVRIFEDRLLSPYKEPDRNITYKTAFKNVKARVVKDDVGYFDFHWLLHNPNIRKFEVYIDCEDATLEEVEEAEAAAWCAANDHPKRPALEIIRRDEDKMMLFDIHQEPEVVHRDVNVRKTKDKGHDFGFSWLYWNPYIQKFSVSINYENASLEEVEEAEAAARYAVDVHLNRPTLELKRYGEEKMALSDQDQTEQKPCTTLQYLHG</sequence>
<dbReference type="InterPro" id="IPR044974">
    <property type="entry name" value="Disease_R_plants"/>
</dbReference>
<dbReference type="PANTHER" id="PTHR23155">
    <property type="entry name" value="DISEASE RESISTANCE PROTEIN RP"/>
    <property type="match status" value="1"/>
</dbReference>
<dbReference type="HOGENOM" id="CLU_000837_25_0_1"/>
<protein>
    <recommendedName>
        <fullName evidence="13">NB-ARC domain-containing protein</fullName>
    </recommendedName>
</protein>
<dbReference type="GO" id="GO:0002758">
    <property type="term" value="P:innate immune response-activating signaling pathway"/>
    <property type="evidence" value="ECO:0007669"/>
    <property type="project" value="UniProtKB-ARBA"/>
</dbReference>
<dbReference type="InterPro" id="IPR038005">
    <property type="entry name" value="RX-like_CC"/>
</dbReference>
<keyword evidence="4" id="KW-0547">Nucleotide-binding</keyword>
<evidence type="ECO:0000259" key="7">
    <source>
        <dbReference type="Pfam" id="PF00931"/>
    </source>
</evidence>
<dbReference type="SUPFAM" id="SSF52058">
    <property type="entry name" value="L domain-like"/>
    <property type="match status" value="1"/>
</dbReference>
<feature type="domain" description="Disease resistance R13L4/SHOC-2-like LRR" evidence="10">
    <location>
        <begin position="574"/>
        <end position="948"/>
    </location>
</feature>
<dbReference type="Gramene" id="OBART09G02140.1">
    <property type="protein sequence ID" value="OBART09G02140.1"/>
    <property type="gene ID" value="OBART09G02140"/>
</dbReference>
<evidence type="ECO:0000256" key="3">
    <source>
        <dbReference type="ARBA" id="ARBA00022737"/>
    </source>
</evidence>
<comment type="similarity">
    <text evidence="1">Belongs to the disease resistance NB-LRR family.</text>
</comment>
<dbReference type="Gene3D" id="3.40.50.300">
    <property type="entry name" value="P-loop containing nucleotide triphosphate hydrolases"/>
    <property type="match status" value="1"/>
</dbReference>
<dbReference type="InterPro" id="IPR002182">
    <property type="entry name" value="NB-ARC"/>
</dbReference>
<evidence type="ECO:0000256" key="5">
    <source>
        <dbReference type="ARBA" id="ARBA00022821"/>
    </source>
</evidence>
<feature type="domain" description="Disease resistance protein winged helix" evidence="9">
    <location>
        <begin position="449"/>
        <end position="522"/>
    </location>
</feature>
<dbReference type="CDD" id="cd14798">
    <property type="entry name" value="RX-CC_like"/>
    <property type="match status" value="1"/>
</dbReference>
<dbReference type="Pfam" id="PF00931">
    <property type="entry name" value="NB-ARC"/>
    <property type="match status" value="1"/>
</dbReference>
<evidence type="ECO:0000313" key="12">
    <source>
        <dbReference type="Proteomes" id="UP000026960"/>
    </source>
</evidence>
<dbReference type="Gene3D" id="1.10.10.10">
    <property type="entry name" value="Winged helix-like DNA-binding domain superfamily/Winged helix DNA-binding domain"/>
    <property type="match status" value="1"/>
</dbReference>